<dbReference type="InterPro" id="IPR020094">
    <property type="entry name" value="TruA/RsuA/RluB/E/F_N"/>
</dbReference>
<gene>
    <name evidence="7" type="ORF">GCM10023143_34620</name>
</gene>
<name>A0ABP8GAV0_9BACT</name>
<comment type="similarity">
    <text evidence="1 4">Belongs to the pseudouridine synthase RsuA family.</text>
</comment>
<evidence type="ECO:0000256" key="5">
    <source>
        <dbReference type="SAM" id="MobiDB-lite"/>
    </source>
</evidence>
<dbReference type="InterPro" id="IPR050343">
    <property type="entry name" value="RsuA_PseudoU_synthase"/>
</dbReference>
<comment type="caution">
    <text evidence="7">The sequence shown here is derived from an EMBL/GenBank/DDBJ whole genome shotgun (WGS) entry which is preliminary data.</text>
</comment>
<dbReference type="Pfam" id="PF01479">
    <property type="entry name" value="S4"/>
    <property type="match status" value="1"/>
</dbReference>
<dbReference type="SUPFAM" id="SSF55120">
    <property type="entry name" value="Pseudouridine synthase"/>
    <property type="match status" value="1"/>
</dbReference>
<feature type="domain" description="RNA-binding S4" evidence="6">
    <location>
        <begin position="200"/>
        <end position="259"/>
    </location>
</feature>
<feature type="compositionally biased region" description="Basic and acidic residues" evidence="5">
    <location>
        <begin position="166"/>
        <end position="184"/>
    </location>
</feature>
<dbReference type="Proteomes" id="UP001501207">
    <property type="component" value="Unassembled WGS sequence"/>
</dbReference>
<feature type="region of interest" description="Disordered" evidence="5">
    <location>
        <begin position="1"/>
        <end position="201"/>
    </location>
</feature>
<dbReference type="InterPro" id="IPR000748">
    <property type="entry name" value="PsdUridine_synth_RsuA/RluB/E/F"/>
</dbReference>
<dbReference type="CDD" id="cd02870">
    <property type="entry name" value="PseudoU_synth_RsuA_like"/>
    <property type="match status" value="1"/>
</dbReference>
<proteinExistence type="inferred from homology"/>
<dbReference type="SMART" id="SM00363">
    <property type="entry name" value="S4"/>
    <property type="match status" value="1"/>
</dbReference>
<reference evidence="8" key="1">
    <citation type="journal article" date="2019" name="Int. J. Syst. Evol. Microbiol.">
        <title>The Global Catalogue of Microorganisms (GCM) 10K type strain sequencing project: providing services to taxonomists for standard genome sequencing and annotation.</title>
        <authorList>
            <consortium name="The Broad Institute Genomics Platform"/>
            <consortium name="The Broad Institute Genome Sequencing Center for Infectious Disease"/>
            <person name="Wu L."/>
            <person name="Ma J."/>
        </authorList>
    </citation>
    <scope>NUCLEOTIDE SEQUENCE [LARGE SCALE GENOMIC DNA]</scope>
    <source>
        <strain evidence="8">JCM 17664</strain>
    </source>
</reference>
<dbReference type="InterPro" id="IPR002942">
    <property type="entry name" value="S4_RNA-bd"/>
</dbReference>
<evidence type="ECO:0000259" key="6">
    <source>
        <dbReference type="SMART" id="SM00363"/>
    </source>
</evidence>
<evidence type="ECO:0000256" key="1">
    <source>
        <dbReference type="ARBA" id="ARBA00008348"/>
    </source>
</evidence>
<dbReference type="PROSITE" id="PS50889">
    <property type="entry name" value="S4"/>
    <property type="match status" value="1"/>
</dbReference>
<evidence type="ECO:0000313" key="8">
    <source>
        <dbReference type="Proteomes" id="UP001501207"/>
    </source>
</evidence>
<dbReference type="EC" id="5.4.99.-" evidence="4"/>
<dbReference type="InterPro" id="IPR006145">
    <property type="entry name" value="PsdUridine_synth_RsuA/RluA"/>
</dbReference>
<evidence type="ECO:0000313" key="7">
    <source>
        <dbReference type="EMBL" id="GAA4320440.1"/>
    </source>
</evidence>
<dbReference type="InterPro" id="IPR020103">
    <property type="entry name" value="PsdUridine_synth_cat_dom_sf"/>
</dbReference>
<dbReference type="Gene3D" id="3.30.70.1560">
    <property type="entry name" value="Alpha-L RNA-binding motif"/>
    <property type="match status" value="1"/>
</dbReference>
<dbReference type="InterPro" id="IPR036986">
    <property type="entry name" value="S4_RNA-bd_sf"/>
</dbReference>
<dbReference type="RefSeq" id="WP_344981753.1">
    <property type="nucleotide sequence ID" value="NZ_BAABFN010000022.1"/>
</dbReference>
<protein>
    <recommendedName>
        <fullName evidence="4">Pseudouridine synthase</fullName>
        <ecNumber evidence="4">5.4.99.-</ecNumber>
    </recommendedName>
</protein>
<organism evidence="7 8">
    <name type="scientific">Compostibacter hankyongensis</name>
    <dbReference type="NCBI Taxonomy" id="1007089"/>
    <lineage>
        <taxon>Bacteria</taxon>
        <taxon>Pseudomonadati</taxon>
        <taxon>Bacteroidota</taxon>
        <taxon>Chitinophagia</taxon>
        <taxon>Chitinophagales</taxon>
        <taxon>Chitinophagaceae</taxon>
        <taxon>Compostibacter</taxon>
    </lineage>
</organism>
<dbReference type="InterPro" id="IPR018496">
    <property type="entry name" value="PsdUridine_synth_RsuA/RluB_CS"/>
</dbReference>
<dbReference type="PROSITE" id="PS01149">
    <property type="entry name" value="PSI_RSU"/>
    <property type="match status" value="1"/>
</dbReference>
<evidence type="ECO:0000256" key="4">
    <source>
        <dbReference type="RuleBase" id="RU003887"/>
    </source>
</evidence>
<dbReference type="Gene3D" id="3.30.70.580">
    <property type="entry name" value="Pseudouridine synthase I, catalytic domain, N-terminal subdomain"/>
    <property type="match status" value="1"/>
</dbReference>
<feature type="compositionally biased region" description="Polar residues" evidence="5">
    <location>
        <begin position="187"/>
        <end position="201"/>
    </location>
</feature>
<dbReference type="NCBIfam" id="TIGR00093">
    <property type="entry name" value="pseudouridine synthase"/>
    <property type="match status" value="1"/>
</dbReference>
<keyword evidence="8" id="KW-1185">Reference proteome</keyword>
<dbReference type="Pfam" id="PF00849">
    <property type="entry name" value="PseudoU_synth_2"/>
    <property type="match status" value="1"/>
</dbReference>
<dbReference type="InterPro" id="IPR042092">
    <property type="entry name" value="PsdUridine_s_RsuA/RluB/E/F_cat"/>
</dbReference>
<evidence type="ECO:0000256" key="3">
    <source>
        <dbReference type="PROSITE-ProRule" id="PRU00182"/>
    </source>
</evidence>
<dbReference type="CDD" id="cd00165">
    <property type="entry name" value="S4"/>
    <property type="match status" value="1"/>
</dbReference>
<dbReference type="EMBL" id="BAABFN010000022">
    <property type="protein sequence ID" value="GAA4320440.1"/>
    <property type="molecule type" value="Genomic_DNA"/>
</dbReference>
<dbReference type="PANTHER" id="PTHR47683:SF2">
    <property type="entry name" value="RNA-BINDING S4 DOMAIN-CONTAINING PROTEIN"/>
    <property type="match status" value="1"/>
</dbReference>
<evidence type="ECO:0000256" key="2">
    <source>
        <dbReference type="ARBA" id="ARBA00023235"/>
    </source>
</evidence>
<sequence length="451" mass="49609">MKKRTSSRPPGRPASGHFSKKTDERTGQSSQRFSKKSDGRAGQKDTFGPDNPQPREGRPPRKTGGKAVDRSSGAATGKDTSSRRSGTGKTLSHRRSETKNPSSPRREDATQRPRPERQGGTTADRRGGSRNTSSPRGAAFQRTHPGRQSGNDTPDRKSRTGTGEAAADRRNGDRNTPPPREEAPSQKPRSNRSGYTPRQNPLNKYIAHCGICSRRAAVDHIKAGIVSVNGQIVTEPGYKVAPGDVVKLNGKRITPQTSLVYILLNKPKDYITTLRDPQGRRTVMELIRDATGERVYPVGRLDRNTSGLLLLTNDGELAQQMAHPSNKVKKVYHAVLDKPLTQADFDRILGGVKLHDGMASVDMLAYVDAADKTQIGLEIHSGRNRIVRRIFEHLGYQVEKLDRVLYAGLTKKNIPRGKWRLLTEKEVILLKHFTPRAPKGGGKKGEVKGEG</sequence>
<accession>A0ABP8GAV0</accession>
<dbReference type="SUPFAM" id="SSF55174">
    <property type="entry name" value="Alpha-L RNA-binding motif"/>
    <property type="match status" value="1"/>
</dbReference>
<feature type="compositionally biased region" description="Basic and acidic residues" evidence="5">
    <location>
        <begin position="94"/>
        <end position="127"/>
    </location>
</feature>
<keyword evidence="2 4" id="KW-0413">Isomerase</keyword>
<keyword evidence="3" id="KW-0694">RNA-binding</keyword>
<dbReference type="PANTHER" id="PTHR47683">
    <property type="entry name" value="PSEUDOURIDINE SYNTHASE FAMILY PROTEIN-RELATED"/>
    <property type="match status" value="1"/>
</dbReference>
<dbReference type="Gene3D" id="3.10.290.10">
    <property type="entry name" value="RNA-binding S4 domain"/>
    <property type="match status" value="1"/>
</dbReference>